<dbReference type="EMBL" id="GL996527">
    <property type="protein sequence ID" value="EGV62633.1"/>
    <property type="molecule type" value="Genomic_DNA"/>
</dbReference>
<evidence type="ECO:0000256" key="5">
    <source>
        <dbReference type="ARBA" id="ARBA00038219"/>
    </source>
</evidence>
<dbReference type="GO" id="GO:0031505">
    <property type="term" value="P:fungal-type cell wall organization"/>
    <property type="evidence" value="ECO:0007669"/>
    <property type="project" value="TreeGrafter"/>
</dbReference>
<evidence type="ECO:0000256" key="1">
    <source>
        <dbReference type="ARBA" id="ARBA00004191"/>
    </source>
</evidence>
<feature type="signal peptide" evidence="6">
    <location>
        <begin position="1"/>
        <end position="21"/>
    </location>
</feature>
<evidence type="ECO:0000313" key="8">
    <source>
        <dbReference type="EMBL" id="EGV62633.1"/>
    </source>
</evidence>
<dbReference type="Pfam" id="PF22799">
    <property type="entry name" value="PIR1-like_C"/>
    <property type="match status" value="1"/>
</dbReference>
<dbReference type="InterPro" id="IPR054508">
    <property type="entry name" value="PIR1-like_C"/>
</dbReference>
<sequence>MHLMNVLLATMVAAIYIPANGDDWTLLKPEDAGAGIPTLDFDFGIVVSLVDEGEFANSNFNAIQNTVGQVRSQEEEVSLVSPAPAEATFDIKMVSCKTNSTLSMSLTGGILRDSSNRIGTMVSNRQFQFDGPTPQFGAVYANGWAADPDGYLVLGSQRVFYQCASGEFYNLYDQQIDTQCSPVNLRVVGLVEC</sequence>
<feature type="chain" id="PRO_5003442762" description="Cell wall mannoprotein PIR1-like C-terminal domain-containing protein" evidence="6">
    <location>
        <begin position="22"/>
        <end position="193"/>
    </location>
</feature>
<evidence type="ECO:0000256" key="4">
    <source>
        <dbReference type="ARBA" id="ARBA00022729"/>
    </source>
</evidence>
<evidence type="ECO:0000259" key="7">
    <source>
        <dbReference type="Pfam" id="PF22799"/>
    </source>
</evidence>
<keyword evidence="3" id="KW-0964">Secreted</keyword>
<accession>G3B8A3</accession>
<dbReference type="PANTHER" id="PTHR47254">
    <property type="entry name" value="CELL WALL MANNOPROTEIN CIS3-RELATED"/>
    <property type="match status" value="1"/>
</dbReference>
<dbReference type="HOGENOM" id="CLU_039662_2_0_1"/>
<dbReference type="OrthoDB" id="5415592at2759"/>
<feature type="domain" description="Cell wall mannoprotein PIR1-like C-terminal" evidence="7">
    <location>
        <begin position="109"/>
        <end position="183"/>
    </location>
</feature>
<gene>
    <name evidence="8" type="ORF">CANTEDRAFT_115181</name>
</gene>
<dbReference type="GO" id="GO:0005199">
    <property type="term" value="F:structural constituent of cell wall"/>
    <property type="evidence" value="ECO:0007669"/>
    <property type="project" value="TreeGrafter"/>
</dbReference>
<protein>
    <recommendedName>
        <fullName evidence="7">Cell wall mannoprotein PIR1-like C-terminal domain-containing protein</fullName>
    </recommendedName>
</protein>
<dbReference type="AlphaFoldDB" id="G3B8A3"/>
<keyword evidence="4 6" id="KW-0732">Signal</keyword>
<comment type="similarity">
    <text evidence="5">Belongs to the PIR protein family.</text>
</comment>
<comment type="subcellular location">
    <subcellularLocation>
        <location evidence="1">Secreted</location>
        <location evidence="1">Cell wall</location>
    </subcellularLocation>
</comment>
<dbReference type="eggNOG" id="ENOG502QQD8">
    <property type="taxonomic scope" value="Eukaryota"/>
</dbReference>
<evidence type="ECO:0000256" key="6">
    <source>
        <dbReference type="SAM" id="SignalP"/>
    </source>
</evidence>
<dbReference type="GO" id="GO:0009277">
    <property type="term" value="C:fungal-type cell wall"/>
    <property type="evidence" value="ECO:0007669"/>
    <property type="project" value="TreeGrafter"/>
</dbReference>
<keyword evidence="2" id="KW-0134">Cell wall</keyword>
<dbReference type="InterPro" id="IPR051153">
    <property type="entry name" value="Yeast_CWMannoprotein_PIR"/>
</dbReference>
<dbReference type="PANTHER" id="PTHR47254:SF1">
    <property type="entry name" value="CELL WALL MANNOPROTEIN CIS3-RELATED"/>
    <property type="match status" value="1"/>
</dbReference>
<keyword evidence="9" id="KW-1185">Reference proteome</keyword>
<evidence type="ECO:0000256" key="3">
    <source>
        <dbReference type="ARBA" id="ARBA00022525"/>
    </source>
</evidence>
<evidence type="ECO:0000256" key="2">
    <source>
        <dbReference type="ARBA" id="ARBA00022512"/>
    </source>
</evidence>
<dbReference type="Proteomes" id="UP000000707">
    <property type="component" value="Unassembled WGS sequence"/>
</dbReference>
<organism evidence="9">
    <name type="scientific">Candida tenuis (strain ATCC 10573 / BCRC 21748 / CBS 615 / JCM 9827 / NBRC 10315 / NRRL Y-1498 / VKM Y-70)</name>
    <name type="common">Yeast</name>
    <name type="synonym">Yamadazyma tenuis</name>
    <dbReference type="NCBI Taxonomy" id="590646"/>
    <lineage>
        <taxon>Eukaryota</taxon>
        <taxon>Fungi</taxon>
        <taxon>Dikarya</taxon>
        <taxon>Ascomycota</taxon>
        <taxon>Saccharomycotina</taxon>
        <taxon>Pichiomycetes</taxon>
        <taxon>Debaryomycetaceae</taxon>
        <taxon>Yamadazyma</taxon>
    </lineage>
</organism>
<evidence type="ECO:0000313" key="9">
    <source>
        <dbReference type="Proteomes" id="UP000000707"/>
    </source>
</evidence>
<proteinExistence type="inferred from homology"/>
<reference evidence="8 9" key="1">
    <citation type="journal article" date="2011" name="Proc. Natl. Acad. Sci. U.S.A.">
        <title>Comparative genomics of xylose-fermenting fungi for enhanced biofuel production.</title>
        <authorList>
            <person name="Wohlbach D.J."/>
            <person name="Kuo A."/>
            <person name="Sato T.K."/>
            <person name="Potts K.M."/>
            <person name="Salamov A.A."/>
            <person name="LaButti K.M."/>
            <person name="Sun H."/>
            <person name="Clum A."/>
            <person name="Pangilinan J.L."/>
            <person name="Lindquist E.A."/>
            <person name="Lucas S."/>
            <person name="Lapidus A."/>
            <person name="Jin M."/>
            <person name="Gunawan C."/>
            <person name="Balan V."/>
            <person name="Dale B.E."/>
            <person name="Jeffries T.W."/>
            <person name="Zinkel R."/>
            <person name="Barry K.W."/>
            <person name="Grigoriev I.V."/>
            <person name="Gasch A.P."/>
        </authorList>
    </citation>
    <scope>NUCLEOTIDE SEQUENCE [LARGE SCALE GENOMIC DNA]</scope>
    <source>
        <strain evidence="9">ATCC 10573 / BCRC 21748 / CBS 615 / JCM 9827 / NBRC 10315 / NRRL Y-1498 / VKM Y-70</strain>
    </source>
</reference>
<name>G3B8A3_CANTC</name>